<dbReference type="Proteomes" id="UP000263993">
    <property type="component" value="Unassembled WGS sequence"/>
</dbReference>
<sequence length="301" mass="32706">MALTTGLAGGAYAADQMRVHVSPPLSIESAPYWLADELGYYKEEGIDYKSMPMATSVGVTATVAGEVEATQILGLSLRGAVQGIDMKIVMVFNRSPTFSFAARQAGTWAELKGKKIGATAITTSSTVMMRQKLQAAGVDPAKDVTFFYLGAPSSIYEALNAGTIDGGYVVVPNEFEAEKRGMKLLPYAEGVRILVGGVAVRGKFAAENPELLKRFLRATYRGLRTFHTDRAKTIPVMAKVMKIDVGLAEKVYDRWRGALSEDGHEDEAFMEAALNYEFGATVPQKAREAFDFSIVKSFKDK</sequence>
<comment type="caution">
    <text evidence="2">The sequence shown here is derived from an EMBL/GenBank/DDBJ whole genome shotgun (WGS) entry which is preliminary data.</text>
</comment>
<name>A0A371B3D6_9BRAD</name>
<dbReference type="PANTHER" id="PTHR30024">
    <property type="entry name" value="ALIPHATIC SULFONATES-BINDING PROTEIN-RELATED"/>
    <property type="match status" value="1"/>
</dbReference>
<evidence type="ECO:0000313" key="2">
    <source>
        <dbReference type="EMBL" id="RDV02034.1"/>
    </source>
</evidence>
<evidence type="ECO:0000313" key="3">
    <source>
        <dbReference type="Proteomes" id="UP000263993"/>
    </source>
</evidence>
<dbReference type="PANTHER" id="PTHR30024:SF42">
    <property type="entry name" value="ALIPHATIC SULFONATES-BINDING PROTEIN-RELATED"/>
    <property type="match status" value="1"/>
</dbReference>
<dbReference type="AlphaFoldDB" id="A0A371B3D6"/>
<proteinExistence type="predicted"/>
<evidence type="ECO:0000259" key="1">
    <source>
        <dbReference type="Pfam" id="PF09084"/>
    </source>
</evidence>
<dbReference type="EMBL" id="QRGO01000002">
    <property type="protein sequence ID" value="RDV02034.1"/>
    <property type="molecule type" value="Genomic_DNA"/>
</dbReference>
<dbReference type="SUPFAM" id="SSF53850">
    <property type="entry name" value="Periplasmic binding protein-like II"/>
    <property type="match status" value="1"/>
</dbReference>
<dbReference type="Pfam" id="PF09084">
    <property type="entry name" value="NMT1"/>
    <property type="match status" value="1"/>
</dbReference>
<dbReference type="InterPro" id="IPR015168">
    <property type="entry name" value="SsuA/THI5"/>
</dbReference>
<protein>
    <submittedName>
        <fullName evidence="2">ABC transporter substrate-binding protein</fullName>
    </submittedName>
</protein>
<gene>
    <name evidence="2" type="ORF">DXH78_15630</name>
</gene>
<organism evidence="2 3">
    <name type="scientific">Undibacter mobilis</name>
    <dbReference type="NCBI Taxonomy" id="2292256"/>
    <lineage>
        <taxon>Bacteria</taxon>
        <taxon>Pseudomonadati</taxon>
        <taxon>Pseudomonadota</taxon>
        <taxon>Alphaproteobacteria</taxon>
        <taxon>Hyphomicrobiales</taxon>
        <taxon>Nitrobacteraceae</taxon>
        <taxon>Undibacter</taxon>
    </lineage>
</organism>
<accession>A0A371B3D6</accession>
<reference evidence="3" key="1">
    <citation type="submission" date="2018-08" db="EMBL/GenBank/DDBJ databases">
        <authorList>
            <person name="Kim S.-J."/>
            <person name="Jung G.-Y."/>
        </authorList>
    </citation>
    <scope>NUCLEOTIDE SEQUENCE [LARGE SCALE GENOMIC DNA]</scope>
    <source>
        <strain evidence="3">GY_H</strain>
    </source>
</reference>
<feature type="domain" description="SsuA/THI5-like" evidence="1">
    <location>
        <begin position="28"/>
        <end position="225"/>
    </location>
</feature>
<dbReference type="Gene3D" id="3.40.190.10">
    <property type="entry name" value="Periplasmic binding protein-like II"/>
    <property type="match status" value="2"/>
</dbReference>
<keyword evidence="3" id="KW-1185">Reference proteome</keyword>